<evidence type="ECO:0000313" key="2">
    <source>
        <dbReference type="EMBL" id="AZC00845.1"/>
    </source>
</evidence>
<keyword evidence="1" id="KW-1133">Transmembrane helix</keyword>
<gene>
    <name evidence="2" type="ORF">DKE52_013805</name>
</gene>
<evidence type="ECO:0000256" key="1">
    <source>
        <dbReference type="SAM" id="Phobius"/>
    </source>
</evidence>
<evidence type="ECO:0000313" key="3">
    <source>
        <dbReference type="Proteomes" id="UP000254410"/>
    </source>
</evidence>
<organism evidence="2 3">
    <name type="scientific">Acinetobacter pittii</name>
    <name type="common">Acinetobacter genomosp. 3</name>
    <dbReference type="NCBI Taxonomy" id="48296"/>
    <lineage>
        <taxon>Bacteria</taxon>
        <taxon>Pseudomonadati</taxon>
        <taxon>Pseudomonadota</taxon>
        <taxon>Gammaproteobacteria</taxon>
        <taxon>Moraxellales</taxon>
        <taxon>Moraxellaceae</taxon>
        <taxon>Acinetobacter</taxon>
        <taxon>Acinetobacter calcoaceticus/baumannii complex</taxon>
    </lineage>
</organism>
<reference evidence="2 3" key="1">
    <citation type="submission" date="2018-11" db="EMBL/GenBank/DDBJ databases">
        <authorList>
            <person name="Kuo S.-C."/>
            <person name="Chen F.-J."/>
            <person name="Liao Y.-C."/>
        </authorList>
    </citation>
    <scope>NUCLEOTIDE SEQUENCE [LARGE SCALE GENOMIC DNA]</scope>
    <source>
        <strain evidence="2 3">2014S06-099</strain>
    </source>
</reference>
<protein>
    <submittedName>
        <fullName evidence="2">Uncharacterized protein</fullName>
    </submittedName>
</protein>
<dbReference type="AlphaFoldDB" id="A0A3G6YM31"/>
<dbReference type="EMBL" id="CP033540">
    <property type="protein sequence ID" value="AZC00845.1"/>
    <property type="molecule type" value="Genomic_DNA"/>
</dbReference>
<name>A0A3G6YM31_ACIPI</name>
<proteinExistence type="predicted"/>
<sequence length="60" mass="7248">MVYCDDMDCKFKFNFLNYKENFFKKINSSVEIEFKFFLIVFFLAPLITGLPEKISILFFL</sequence>
<feature type="transmembrane region" description="Helical" evidence="1">
    <location>
        <begin position="32"/>
        <end position="50"/>
    </location>
</feature>
<reference evidence="2 3" key="2">
    <citation type="submission" date="2018-12" db="EMBL/GenBank/DDBJ databases">
        <title>Molecular Epidemiology of Emerging Carbapenem-Resistance in Acinetobacter nosocomialis and Acinetobacter pittii in Taiwan, 2010-2014.</title>
        <authorList>
            <person name="Huang W.-C."/>
            <person name="Wang H.-Y."/>
            <person name="Lai J.-F."/>
            <person name="Lauderdale T.-L."/>
            <person name="Sytwu H.-K."/>
        </authorList>
    </citation>
    <scope>NUCLEOTIDE SEQUENCE [LARGE SCALE GENOMIC DNA]</scope>
    <source>
        <strain evidence="2 3">2014S06-099</strain>
    </source>
</reference>
<keyword evidence="1" id="KW-0472">Membrane</keyword>
<dbReference type="Proteomes" id="UP000254410">
    <property type="component" value="Chromosome"/>
</dbReference>
<accession>A0A3G6YM31</accession>
<keyword evidence="1" id="KW-0812">Transmembrane</keyword>